<feature type="transmembrane region" description="Helical" evidence="11">
    <location>
        <begin position="12"/>
        <end position="31"/>
    </location>
</feature>
<evidence type="ECO:0000256" key="4">
    <source>
        <dbReference type="ARBA" id="ARBA00022679"/>
    </source>
</evidence>
<dbReference type="GO" id="GO:0016757">
    <property type="term" value="F:glycosyltransferase activity"/>
    <property type="evidence" value="ECO:0007669"/>
    <property type="project" value="UniProtKB-KW"/>
</dbReference>
<evidence type="ECO:0000256" key="10">
    <source>
        <dbReference type="ARBA" id="ARBA00023316"/>
    </source>
</evidence>
<dbReference type="GO" id="GO:0071555">
    <property type="term" value="P:cell wall organization"/>
    <property type="evidence" value="ECO:0007669"/>
    <property type="project" value="UniProtKB-KW"/>
</dbReference>
<accession>A0A1W9S141</accession>
<evidence type="ECO:0000256" key="3">
    <source>
        <dbReference type="ARBA" id="ARBA00022676"/>
    </source>
</evidence>
<evidence type="ECO:0000313" key="12">
    <source>
        <dbReference type="EMBL" id="OQX90523.1"/>
    </source>
</evidence>
<protein>
    <submittedName>
        <fullName evidence="12">Rod shape-determining protein RodA</fullName>
    </submittedName>
</protein>
<feature type="transmembrane region" description="Helical" evidence="11">
    <location>
        <begin position="76"/>
        <end position="95"/>
    </location>
</feature>
<proteinExistence type="predicted"/>
<dbReference type="GO" id="GO:0051301">
    <property type="term" value="P:cell division"/>
    <property type="evidence" value="ECO:0007669"/>
    <property type="project" value="InterPro"/>
</dbReference>
<feature type="transmembrane region" description="Helical" evidence="11">
    <location>
        <begin position="101"/>
        <end position="123"/>
    </location>
</feature>
<dbReference type="GO" id="GO:0008360">
    <property type="term" value="P:regulation of cell shape"/>
    <property type="evidence" value="ECO:0007669"/>
    <property type="project" value="UniProtKB-KW"/>
</dbReference>
<evidence type="ECO:0000256" key="8">
    <source>
        <dbReference type="ARBA" id="ARBA00022989"/>
    </source>
</evidence>
<dbReference type="Pfam" id="PF01098">
    <property type="entry name" value="FTSW_RODA_SPOVE"/>
    <property type="match status" value="2"/>
</dbReference>
<feature type="transmembrane region" description="Helical" evidence="11">
    <location>
        <begin position="193"/>
        <end position="217"/>
    </location>
</feature>
<sequence length="407" mass="45823">MVEGRRIARNLDFSYMIAIAIILSIGLLLIYSAVGGLSGSDSHYFLKQTVWVSLGIIAFILSVGIEPALWVKYAKYIYIASILLLVVIFPLRYVGLAGSRWIYIGGIAIQPSEFAKLSVIFILTRIFTRKRPYSIRNLIVPTILVLIPALIILKQPDFGTATIFPFILFFMIFWAKAPAYIVILLITIPSSLAFALLGYIKFAIFVFATFIIFYIFTLSRVKAFLLSAVNLLVGASTPFLWHLLKDYQKERLMTFLNPKADPLGSGYNVIQSVIAVGSGRIWGKGFMQGSQSQLRFLPHQRTDFIFSLLSEEWGFVGAFILLLLFYFILYRIIIFAQKTTVEEYYLLIGGVFAFISYQLFVNVCMSLGLLPVTGLPLPLVSYGGSSMIVTMFALGLPMSAEFRRRWL</sequence>
<keyword evidence="2" id="KW-1003">Cell membrane</keyword>
<feature type="transmembrane region" description="Helical" evidence="11">
    <location>
        <begin position="345"/>
        <end position="369"/>
    </location>
</feature>
<dbReference type="EMBL" id="NATQ01000045">
    <property type="protein sequence ID" value="OQX90523.1"/>
    <property type="molecule type" value="Genomic_DNA"/>
</dbReference>
<keyword evidence="5 11" id="KW-0812">Transmembrane</keyword>
<feature type="transmembrane region" description="Helical" evidence="11">
    <location>
        <begin position="165"/>
        <end position="186"/>
    </location>
</feature>
<dbReference type="GO" id="GO:0009252">
    <property type="term" value="P:peptidoglycan biosynthetic process"/>
    <property type="evidence" value="ECO:0007669"/>
    <property type="project" value="UniProtKB-KW"/>
</dbReference>
<feature type="transmembrane region" description="Helical" evidence="11">
    <location>
        <begin position="265"/>
        <end position="283"/>
    </location>
</feature>
<evidence type="ECO:0000256" key="1">
    <source>
        <dbReference type="ARBA" id="ARBA00004141"/>
    </source>
</evidence>
<keyword evidence="7" id="KW-0573">Peptidoglycan synthesis</keyword>
<dbReference type="GO" id="GO:0032153">
    <property type="term" value="C:cell division site"/>
    <property type="evidence" value="ECO:0007669"/>
    <property type="project" value="TreeGrafter"/>
</dbReference>
<dbReference type="Proteomes" id="UP000192611">
    <property type="component" value="Unassembled WGS sequence"/>
</dbReference>
<keyword evidence="9 11" id="KW-0472">Membrane</keyword>
<dbReference type="InterPro" id="IPR011923">
    <property type="entry name" value="RodA/MrdB"/>
</dbReference>
<feature type="transmembrane region" description="Helical" evidence="11">
    <location>
        <begin position="375"/>
        <end position="396"/>
    </location>
</feature>
<feature type="transmembrane region" description="Helical" evidence="11">
    <location>
        <begin position="223"/>
        <end position="244"/>
    </location>
</feature>
<evidence type="ECO:0000256" key="2">
    <source>
        <dbReference type="ARBA" id="ARBA00022475"/>
    </source>
</evidence>
<dbReference type="PANTHER" id="PTHR30474:SF1">
    <property type="entry name" value="PEPTIDOGLYCAN GLYCOSYLTRANSFERASE MRDB"/>
    <property type="match status" value="1"/>
</dbReference>
<dbReference type="NCBIfam" id="TIGR02210">
    <property type="entry name" value="rodA_shape"/>
    <property type="match status" value="1"/>
</dbReference>
<keyword evidence="10" id="KW-0961">Cell wall biogenesis/degradation</keyword>
<evidence type="ECO:0000256" key="9">
    <source>
        <dbReference type="ARBA" id="ARBA00023136"/>
    </source>
</evidence>
<feature type="transmembrane region" description="Helical" evidence="11">
    <location>
        <begin position="135"/>
        <end position="153"/>
    </location>
</feature>
<dbReference type="GO" id="GO:0015648">
    <property type="term" value="F:lipid-linked peptidoglycan transporter activity"/>
    <property type="evidence" value="ECO:0007669"/>
    <property type="project" value="TreeGrafter"/>
</dbReference>
<dbReference type="InterPro" id="IPR001182">
    <property type="entry name" value="FtsW/RodA"/>
</dbReference>
<dbReference type="InterPro" id="IPR018365">
    <property type="entry name" value="Cell_cycle_FtsW-rel_CS"/>
</dbReference>
<feature type="transmembrane region" description="Helical" evidence="11">
    <location>
        <begin position="51"/>
        <end position="69"/>
    </location>
</feature>
<keyword evidence="3" id="KW-0328">Glycosyltransferase</keyword>
<keyword evidence="4" id="KW-0808">Transferase</keyword>
<evidence type="ECO:0000256" key="11">
    <source>
        <dbReference type="SAM" id="Phobius"/>
    </source>
</evidence>
<dbReference type="PANTHER" id="PTHR30474">
    <property type="entry name" value="CELL CYCLE PROTEIN"/>
    <property type="match status" value="1"/>
</dbReference>
<comment type="caution">
    <text evidence="12">The sequence shown here is derived from an EMBL/GenBank/DDBJ whole genome shotgun (WGS) entry which is preliminary data.</text>
</comment>
<dbReference type="GO" id="GO:0005886">
    <property type="term" value="C:plasma membrane"/>
    <property type="evidence" value="ECO:0007669"/>
    <property type="project" value="TreeGrafter"/>
</dbReference>
<feature type="transmembrane region" description="Helical" evidence="11">
    <location>
        <begin position="313"/>
        <end position="333"/>
    </location>
</feature>
<evidence type="ECO:0000256" key="6">
    <source>
        <dbReference type="ARBA" id="ARBA00022960"/>
    </source>
</evidence>
<evidence type="ECO:0000256" key="7">
    <source>
        <dbReference type="ARBA" id="ARBA00022984"/>
    </source>
</evidence>
<keyword evidence="8 11" id="KW-1133">Transmembrane helix</keyword>
<keyword evidence="6" id="KW-0133">Cell shape</keyword>
<name>A0A1W9S141_9BACT</name>
<gene>
    <name evidence="12" type="ORF">B6D57_02735</name>
</gene>
<evidence type="ECO:0000256" key="5">
    <source>
        <dbReference type="ARBA" id="ARBA00022692"/>
    </source>
</evidence>
<dbReference type="AlphaFoldDB" id="A0A1W9S141"/>
<organism evidence="12 13">
    <name type="scientific">Candidatus Coatesbacteria bacterium 4484_99</name>
    <dbReference type="NCBI Taxonomy" id="1970774"/>
    <lineage>
        <taxon>Bacteria</taxon>
        <taxon>Candidatus Coatesiibacteriota</taxon>
    </lineage>
</organism>
<comment type="subcellular location">
    <subcellularLocation>
        <location evidence="1">Membrane</location>
        <topology evidence="1">Multi-pass membrane protein</topology>
    </subcellularLocation>
</comment>
<dbReference type="NCBIfam" id="NF037961">
    <property type="entry name" value="RodA_shape"/>
    <property type="match status" value="1"/>
</dbReference>
<dbReference type="PROSITE" id="PS00428">
    <property type="entry name" value="FTSW_RODA_SPOVE"/>
    <property type="match status" value="1"/>
</dbReference>
<reference evidence="13" key="1">
    <citation type="submission" date="2017-03" db="EMBL/GenBank/DDBJ databases">
        <title>Novel pathways for hydrocarbon cycling and metabolic interdependencies in hydrothermal sediment communities.</title>
        <authorList>
            <person name="Dombrowski N."/>
            <person name="Seitz K."/>
            <person name="Teske A."/>
            <person name="Baker B."/>
        </authorList>
    </citation>
    <scope>NUCLEOTIDE SEQUENCE [LARGE SCALE GENOMIC DNA]</scope>
</reference>
<evidence type="ECO:0000313" key="13">
    <source>
        <dbReference type="Proteomes" id="UP000192611"/>
    </source>
</evidence>